<dbReference type="SMART" id="SM00463">
    <property type="entry name" value="SMR"/>
    <property type="match status" value="1"/>
</dbReference>
<dbReference type="InterPro" id="IPR036063">
    <property type="entry name" value="Smr_dom_sf"/>
</dbReference>
<dbReference type="PROSITE" id="PS50828">
    <property type="entry name" value="SMR"/>
    <property type="match status" value="1"/>
</dbReference>
<gene>
    <name evidence="3" type="ORF">HYALB_00000529</name>
</gene>
<organism evidence="3 4">
    <name type="scientific">Hymenoscyphus albidus</name>
    <dbReference type="NCBI Taxonomy" id="595503"/>
    <lineage>
        <taxon>Eukaryota</taxon>
        <taxon>Fungi</taxon>
        <taxon>Dikarya</taxon>
        <taxon>Ascomycota</taxon>
        <taxon>Pezizomycotina</taxon>
        <taxon>Leotiomycetes</taxon>
        <taxon>Helotiales</taxon>
        <taxon>Helotiaceae</taxon>
        <taxon>Hymenoscyphus</taxon>
    </lineage>
</organism>
<dbReference type="InterPro" id="IPR053020">
    <property type="entry name" value="Smr_domain_protein"/>
</dbReference>
<feature type="region of interest" description="Disordered" evidence="1">
    <location>
        <begin position="175"/>
        <end position="229"/>
    </location>
</feature>
<protein>
    <recommendedName>
        <fullName evidence="2">Smr domain-containing protein</fullName>
    </recommendedName>
</protein>
<dbReference type="SUPFAM" id="SSF160443">
    <property type="entry name" value="SMR domain-like"/>
    <property type="match status" value="1"/>
</dbReference>
<dbReference type="PANTHER" id="PTHR47417">
    <property type="entry name" value="SMR DOMAIN-CONTAINING PROTEIN YPL199C"/>
    <property type="match status" value="1"/>
</dbReference>
<dbReference type="PANTHER" id="PTHR47417:SF1">
    <property type="entry name" value="SMR DOMAIN-CONTAINING PROTEIN YPL199C"/>
    <property type="match status" value="1"/>
</dbReference>
<comment type="caution">
    <text evidence="3">The sequence shown here is derived from an EMBL/GenBank/DDBJ whole genome shotgun (WGS) entry which is preliminary data.</text>
</comment>
<name>A0A9N9M3A9_9HELO</name>
<evidence type="ECO:0000313" key="3">
    <source>
        <dbReference type="EMBL" id="CAG8983362.1"/>
    </source>
</evidence>
<proteinExistence type="predicted"/>
<keyword evidence="4" id="KW-1185">Reference proteome</keyword>
<dbReference type="InterPro" id="IPR002625">
    <property type="entry name" value="Smr_dom"/>
</dbReference>
<dbReference type="Pfam" id="PF01713">
    <property type="entry name" value="Smr"/>
    <property type="match status" value="1"/>
</dbReference>
<accession>A0A9N9M3A9</accession>
<dbReference type="OrthoDB" id="3231855at2759"/>
<evidence type="ECO:0000259" key="2">
    <source>
        <dbReference type="PROSITE" id="PS50828"/>
    </source>
</evidence>
<evidence type="ECO:0000313" key="4">
    <source>
        <dbReference type="Proteomes" id="UP000701801"/>
    </source>
</evidence>
<dbReference type="AlphaFoldDB" id="A0A9N9M3A9"/>
<sequence>MSSHVAMGDMTSPRGTLPLLPSYPFSSSDHTLTPPAFNHSQSEATEREYDRLRDLARAEANKKNWEAMKAYNKQASDFIFRENNANGRVPDDTIDLHGQFVKEAEQIVRQRIVYAKRQGQGHLHVIVGKGNHSVNHVQKIKPAVEEVCREEGLQFATEANAGVIYINLQGGEAIMPPNVGQHHGNQGQHHGGQQHHGGHQQGGYPGGPQSGGYPGAPQHGQQQQGGDDEMEKLAKKLLPKVLKKLEGCCVVM</sequence>
<reference evidence="3" key="1">
    <citation type="submission" date="2021-07" db="EMBL/GenBank/DDBJ databases">
        <authorList>
            <person name="Durling M."/>
        </authorList>
    </citation>
    <scope>NUCLEOTIDE SEQUENCE</scope>
</reference>
<dbReference type="EMBL" id="CAJVRM010000726">
    <property type="protein sequence ID" value="CAG8983362.1"/>
    <property type="molecule type" value="Genomic_DNA"/>
</dbReference>
<feature type="compositionally biased region" description="Gly residues" evidence="1">
    <location>
        <begin position="199"/>
        <end position="214"/>
    </location>
</feature>
<feature type="compositionally biased region" description="Low complexity" evidence="1">
    <location>
        <begin position="215"/>
        <end position="225"/>
    </location>
</feature>
<evidence type="ECO:0000256" key="1">
    <source>
        <dbReference type="SAM" id="MobiDB-lite"/>
    </source>
</evidence>
<feature type="domain" description="Smr" evidence="2">
    <location>
        <begin position="94"/>
        <end position="169"/>
    </location>
</feature>
<feature type="region of interest" description="Disordered" evidence="1">
    <location>
        <begin position="1"/>
        <end position="22"/>
    </location>
</feature>
<dbReference type="Gene3D" id="3.30.1370.110">
    <property type="match status" value="1"/>
</dbReference>
<dbReference type="Proteomes" id="UP000701801">
    <property type="component" value="Unassembled WGS sequence"/>
</dbReference>